<gene>
    <name evidence="5" type="ORF">N4S67_20000</name>
</gene>
<dbReference type="PROSITE" id="PS50949">
    <property type="entry name" value="HTH_GNTR"/>
    <property type="match status" value="1"/>
</dbReference>
<feature type="domain" description="HTH gntR-type" evidence="4">
    <location>
        <begin position="1"/>
        <end position="63"/>
    </location>
</feature>
<dbReference type="InterPro" id="IPR008920">
    <property type="entry name" value="TF_FadR/GntR_C"/>
</dbReference>
<evidence type="ECO:0000259" key="4">
    <source>
        <dbReference type="PROSITE" id="PS50949"/>
    </source>
</evidence>
<evidence type="ECO:0000313" key="6">
    <source>
        <dbReference type="Proteomes" id="UP001206639"/>
    </source>
</evidence>
<dbReference type="RefSeq" id="WP_260994771.1">
    <property type="nucleotide sequence ID" value="NZ_JAODWD010000005.1"/>
</dbReference>
<dbReference type="InterPro" id="IPR000524">
    <property type="entry name" value="Tscrpt_reg_HTH_GntR"/>
</dbReference>
<organism evidence="5 6">
    <name type="scientific">Mycobacterium deserti</name>
    <dbReference type="NCBI Taxonomy" id="2978347"/>
    <lineage>
        <taxon>Bacteria</taxon>
        <taxon>Bacillati</taxon>
        <taxon>Actinomycetota</taxon>
        <taxon>Actinomycetes</taxon>
        <taxon>Mycobacteriales</taxon>
        <taxon>Mycobacteriaceae</taxon>
        <taxon>Mycobacterium</taxon>
    </lineage>
</organism>
<evidence type="ECO:0000256" key="2">
    <source>
        <dbReference type="ARBA" id="ARBA00023125"/>
    </source>
</evidence>
<dbReference type="PANTHER" id="PTHR43537:SF45">
    <property type="entry name" value="GNTR FAMILY REGULATORY PROTEIN"/>
    <property type="match status" value="1"/>
</dbReference>
<comment type="caution">
    <text evidence="5">The sequence shown here is derived from an EMBL/GenBank/DDBJ whole genome shotgun (WGS) entry which is preliminary data.</text>
</comment>
<keyword evidence="2" id="KW-0238">DNA-binding</keyword>
<evidence type="ECO:0000313" key="5">
    <source>
        <dbReference type="EMBL" id="MCT7660691.1"/>
    </source>
</evidence>
<dbReference type="EMBL" id="JAODWD010000005">
    <property type="protein sequence ID" value="MCT7660691.1"/>
    <property type="molecule type" value="Genomic_DNA"/>
</dbReference>
<keyword evidence="3" id="KW-0804">Transcription</keyword>
<sequence length="205" mass="22800">MIAEALRGRILKGEIPTGARLQQNDVAAQFGVSSTPVREAFAELRRQGLVSASEHRGVRVFRPTLADVIEASEVLELLEGPSIAASAPLLTDEDLAAARRLMEKHRRVGANQFERRLQLDTEFHMALLVRCPNTKLRNLAEQAHRDTVVHKMVLAAIEGEHLMATIYEQHEAIWDACAERSGEKAAARTVDHIRWGGEISRQNLS</sequence>
<dbReference type="InterPro" id="IPR036390">
    <property type="entry name" value="WH_DNA-bd_sf"/>
</dbReference>
<accession>A0ABT2MI84</accession>
<reference evidence="6" key="1">
    <citation type="submission" date="2023-07" db="EMBL/GenBank/DDBJ databases">
        <authorList>
            <person name="Deng Y."/>
            <person name="Zhang Y.-Q."/>
        </authorList>
    </citation>
    <scope>NUCLEOTIDE SEQUENCE [LARGE SCALE GENOMIC DNA]</scope>
    <source>
        <strain evidence="6">CPCC 205710</strain>
    </source>
</reference>
<dbReference type="Gene3D" id="1.10.10.10">
    <property type="entry name" value="Winged helix-like DNA-binding domain superfamily/Winged helix DNA-binding domain"/>
    <property type="match status" value="1"/>
</dbReference>
<evidence type="ECO:0000256" key="3">
    <source>
        <dbReference type="ARBA" id="ARBA00023163"/>
    </source>
</evidence>
<name>A0ABT2MI84_9MYCO</name>
<dbReference type="SMART" id="SM00345">
    <property type="entry name" value="HTH_GNTR"/>
    <property type="match status" value="1"/>
</dbReference>
<dbReference type="CDD" id="cd07377">
    <property type="entry name" value="WHTH_GntR"/>
    <property type="match status" value="1"/>
</dbReference>
<keyword evidence="6" id="KW-1185">Reference proteome</keyword>
<dbReference type="Pfam" id="PF00392">
    <property type="entry name" value="GntR"/>
    <property type="match status" value="1"/>
</dbReference>
<proteinExistence type="predicted"/>
<dbReference type="SUPFAM" id="SSF48008">
    <property type="entry name" value="GntR ligand-binding domain-like"/>
    <property type="match status" value="1"/>
</dbReference>
<dbReference type="InterPro" id="IPR036388">
    <property type="entry name" value="WH-like_DNA-bd_sf"/>
</dbReference>
<dbReference type="SUPFAM" id="SSF46785">
    <property type="entry name" value="Winged helix' DNA-binding domain"/>
    <property type="match status" value="1"/>
</dbReference>
<dbReference type="SMART" id="SM00895">
    <property type="entry name" value="FCD"/>
    <property type="match status" value="1"/>
</dbReference>
<dbReference type="InterPro" id="IPR011711">
    <property type="entry name" value="GntR_C"/>
</dbReference>
<dbReference type="PANTHER" id="PTHR43537">
    <property type="entry name" value="TRANSCRIPTIONAL REGULATOR, GNTR FAMILY"/>
    <property type="match status" value="1"/>
</dbReference>
<dbReference type="Proteomes" id="UP001206639">
    <property type="component" value="Unassembled WGS sequence"/>
</dbReference>
<dbReference type="Pfam" id="PF07729">
    <property type="entry name" value="FCD"/>
    <property type="match status" value="1"/>
</dbReference>
<evidence type="ECO:0000256" key="1">
    <source>
        <dbReference type="ARBA" id="ARBA00023015"/>
    </source>
</evidence>
<protein>
    <submittedName>
        <fullName evidence="5">GntR family transcriptional regulator</fullName>
    </submittedName>
</protein>
<keyword evidence="1" id="KW-0805">Transcription regulation</keyword>
<dbReference type="Gene3D" id="1.20.120.530">
    <property type="entry name" value="GntR ligand-binding domain-like"/>
    <property type="match status" value="1"/>
</dbReference>